<evidence type="ECO:0000313" key="1">
    <source>
        <dbReference type="EMBL" id="CAE0810471.1"/>
    </source>
</evidence>
<gene>
    <name evidence="1" type="ORF">EGYM00163_LOCUS21606</name>
</gene>
<name>A0A7S4CYI5_9EUGL</name>
<protein>
    <submittedName>
        <fullName evidence="1">Uncharacterized protein</fullName>
    </submittedName>
</protein>
<proteinExistence type="predicted"/>
<reference evidence="1" key="1">
    <citation type="submission" date="2021-01" db="EMBL/GenBank/DDBJ databases">
        <authorList>
            <person name="Corre E."/>
            <person name="Pelletier E."/>
            <person name="Niang G."/>
            <person name="Scheremetjew M."/>
            <person name="Finn R."/>
            <person name="Kale V."/>
            <person name="Holt S."/>
            <person name="Cochrane G."/>
            <person name="Meng A."/>
            <person name="Brown T."/>
            <person name="Cohen L."/>
        </authorList>
    </citation>
    <scope>NUCLEOTIDE SEQUENCE</scope>
    <source>
        <strain evidence="1">CCMP1594</strain>
    </source>
</reference>
<dbReference type="EMBL" id="HBJA01061201">
    <property type="protein sequence ID" value="CAE0810471.1"/>
    <property type="molecule type" value="Transcribed_RNA"/>
</dbReference>
<sequence>MNRASLRHFMRLRAVGTQYNEMGHMHIRNHALTSARPLIQKDRTRKKQQQIGCPYTQSYWDGSRWRFDDGRDWRGTEGSWWGTDSGWALVFSGLAKNKQQRRADKGVPCPASGWCKSVLLSSSEGVRLSLLRRYGR</sequence>
<accession>A0A7S4CYI5</accession>
<dbReference type="AlphaFoldDB" id="A0A7S4CYI5"/>
<organism evidence="1">
    <name type="scientific">Eutreptiella gymnastica</name>
    <dbReference type="NCBI Taxonomy" id="73025"/>
    <lineage>
        <taxon>Eukaryota</taxon>
        <taxon>Discoba</taxon>
        <taxon>Euglenozoa</taxon>
        <taxon>Euglenida</taxon>
        <taxon>Spirocuta</taxon>
        <taxon>Euglenophyceae</taxon>
        <taxon>Eutreptiales</taxon>
        <taxon>Eutreptiaceae</taxon>
        <taxon>Eutreptiella</taxon>
    </lineage>
</organism>